<dbReference type="Gene3D" id="3.30.2010.10">
    <property type="entry name" value="Metalloproteases ('zincins'), catalytic domain"/>
    <property type="match status" value="1"/>
</dbReference>
<proteinExistence type="inferred from homology"/>
<keyword evidence="3 6" id="KW-0378">Hydrolase</keyword>
<keyword evidence="7" id="KW-0472">Membrane</keyword>
<keyword evidence="7" id="KW-0812">Transmembrane</keyword>
<sequence>MSLALLAAYVTAVGVLFPRRLARAAWTSHAPRLAAGTWLVTAVSVLSVALLAAAVLVTPLHTLGDAFVLLLQGCGWPPQLRAPSGPSEYAGLAIISWMVGSTVSSGYVVCRAARRERRRHRCDLHLLGEPAGTGVVVLDHPQPSVFCVPGDGGHIVLTRGALDVLSPAELVAVLAHERAHLSGRHHVIVLLPAILATAFPRMPLFTLALSEVRRLVELAADDKALRRATPATLVQAVLRLAAPASAQHPATGMFHATGTATTERVLRLVTPRPRRARLAMLSRLLVAVSFAATPLAAVALPAVTDLASHCTEITTSRPPAEVDRR</sequence>
<comment type="caution">
    <text evidence="9">The sequence shown here is derived from an EMBL/GenBank/DDBJ whole genome shotgun (WGS) entry which is preliminary data.</text>
</comment>
<evidence type="ECO:0000256" key="3">
    <source>
        <dbReference type="ARBA" id="ARBA00022801"/>
    </source>
</evidence>
<evidence type="ECO:0000256" key="5">
    <source>
        <dbReference type="ARBA" id="ARBA00023049"/>
    </source>
</evidence>
<evidence type="ECO:0000256" key="6">
    <source>
        <dbReference type="RuleBase" id="RU003983"/>
    </source>
</evidence>
<dbReference type="InterPro" id="IPR052173">
    <property type="entry name" value="Beta-lactam_resp_regulator"/>
</dbReference>
<feature type="transmembrane region" description="Helical" evidence="7">
    <location>
        <begin position="90"/>
        <end position="110"/>
    </location>
</feature>
<evidence type="ECO:0000313" key="10">
    <source>
        <dbReference type="Proteomes" id="UP000179627"/>
    </source>
</evidence>
<evidence type="ECO:0000259" key="8">
    <source>
        <dbReference type="Pfam" id="PF01435"/>
    </source>
</evidence>
<evidence type="ECO:0000256" key="4">
    <source>
        <dbReference type="ARBA" id="ARBA00022833"/>
    </source>
</evidence>
<evidence type="ECO:0000256" key="7">
    <source>
        <dbReference type="SAM" id="Phobius"/>
    </source>
</evidence>
<dbReference type="GO" id="GO:0046872">
    <property type="term" value="F:metal ion binding"/>
    <property type="evidence" value="ECO:0007669"/>
    <property type="project" value="UniProtKB-KW"/>
</dbReference>
<dbReference type="Pfam" id="PF01435">
    <property type="entry name" value="Peptidase_M48"/>
    <property type="match status" value="1"/>
</dbReference>
<keyword evidence="7" id="KW-1133">Transmembrane helix</keyword>
<evidence type="ECO:0000313" key="9">
    <source>
        <dbReference type="EMBL" id="OHV45951.1"/>
    </source>
</evidence>
<gene>
    <name evidence="9" type="ORF">CC117_09375</name>
</gene>
<evidence type="ECO:0000256" key="1">
    <source>
        <dbReference type="ARBA" id="ARBA00022670"/>
    </source>
</evidence>
<organism evidence="9 10">
    <name type="scientific">Parafrankia colletiae</name>
    <dbReference type="NCBI Taxonomy" id="573497"/>
    <lineage>
        <taxon>Bacteria</taxon>
        <taxon>Bacillati</taxon>
        <taxon>Actinomycetota</taxon>
        <taxon>Actinomycetes</taxon>
        <taxon>Frankiales</taxon>
        <taxon>Frankiaceae</taxon>
        <taxon>Parafrankia</taxon>
    </lineage>
</organism>
<name>A0A1S1RJI6_9ACTN</name>
<feature type="domain" description="Peptidase M48" evidence="8">
    <location>
        <begin position="135"/>
        <end position="192"/>
    </location>
</feature>
<keyword evidence="5 6" id="KW-0482">Metalloprotease</keyword>
<keyword evidence="10" id="KW-1185">Reference proteome</keyword>
<comment type="similarity">
    <text evidence="6">Belongs to the peptidase M48 family.</text>
</comment>
<reference evidence="10" key="1">
    <citation type="submission" date="2016-07" db="EMBL/GenBank/DDBJ databases">
        <title>Sequence Frankia sp. strain CcI1.17.</title>
        <authorList>
            <person name="Ghodhbane-Gtari F."/>
            <person name="Swanson E."/>
            <person name="Gueddou A."/>
            <person name="Morris K."/>
            <person name="Hezbri K."/>
            <person name="Ktari A."/>
            <person name="Nouioui I."/>
            <person name="Abebe-Akele F."/>
            <person name="Simpson S."/>
            <person name="Thomas K."/>
            <person name="Gtari M."/>
            <person name="Tisa L.S."/>
            <person name="Hurst S."/>
        </authorList>
    </citation>
    <scope>NUCLEOTIDE SEQUENCE [LARGE SCALE GENOMIC DNA]</scope>
    <source>
        <strain evidence="10">Cc1.17</strain>
    </source>
</reference>
<dbReference type="AlphaFoldDB" id="A0A1S1RJI6"/>
<feature type="transmembrane region" description="Helical" evidence="7">
    <location>
        <begin position="284"/>
        <end position="303"/>
    </location>
</feature>
<dbReference type="GO" id="GO:0004222">
    <property type="term" value="F:metalloendopeptidase activity"/>
    <property type="evidence" value="ECO:0007669"/>
    <property type="project" value="InterPro"/>
</dbReference>
<dbReference type="PANTHER" id="PTHR34978">
    <property type="entry name" value="POSSIBLE SENSOR-TRANSDUCER PROTEIN BLAR"/>
    <property type="match status" value="1"/>
</dbReference>
<dbReference type="EMBL" id="MBLM01000003">
    <property type="protein sequence ID" value="OHV45951.1"/>
    <property type="molecule type" value="Genomic_DNA"/>
</dbReference>
<dbReference type="RefSeq" id="WP_071082221.1">
    <property type="nucleotide sequence ID" value="NZ_MBLM01000003.1"/>
</dbReference>
<keyword evidence="2" id="KW-0479">Metal-binding</keyword>
<keyword evidence="1 6" id="KW-0645">Protease</keyword>
<dbReference type="CDD" id="cd07326">
    <property type="entry name" value="M56_BlaR1_MecR1_like"/>
    <property type="match status" value="1"/>
</dbReference>
<evidence type="ECO:0000256" key="2">
    <source>
        <dbReference type="ARBA" id="ARBA00022723"/>
    </source>
</evidence>
<dbReference type="Proteomes" id="UP000179627">
    <property type="component" value="Unassembled WGS sequence"/>
</dbReference>
<dbReference type="InterPro" id="IPR001915">
    <property type="entry name" value="Peptidase_M48"/>
</dbReference>
<keyword evidence="4 6" id="KW-0862">Zinc</keyword>
<comment type="cofactor">
    <cofactor evidence="6">
        <name>Zn(2+)</name>
        <dbReference type="ChEBI" id="CHEBI:29105"/>
    </cofactor>
    <text evidence="6">Binds 1 zinc ion per subunit.</text>
</comment>
<dbReference type="PANTHER" id="PTHR34978:SF3">
    <property type="entry name" value="SLR0241 PROTEIN"/>
    <property type="match status" value="1"/>
</dbReference>
<feature type="transmembrane region" description="Helical" evidence="7">
    <location>
        <begin position="34"/>
        <end position="55"/>
    </location>
</feature>
<protein>
    <submittedName>
        <fullName evidence="9">Peptidase M48 Ste24p</fullName>
    </submittedName>
</protein>
<dbReference type="GO" id="GO:0006508">
    <property type="term" value="P:proteolysis"/>
    <property type="evidence" value="ECO:0007669"/>
    <property type="project" value="UniProtKB-KW"/>
</dbReference>
<accession>A0A1S1RJI6</accession>
<dbReference type="OrthoDB" id="9785340at2"/>